<evidence type="ECO:0000256" key="4">
    <source>
        <dbReference type="ARBA" id="ARBA00023010"/>
    </source>
</evidence>
<evidence type="ECO:0000256" key="6">
    <source>
        <dbReference type="ARBA" id="ARBA00023140"/>
    </source>
</evidence>
<evidence type="ECO:0000256" key="7">
    <source>
        <dbReference type="ARBA" id="ARBA00029502"/>
    </source>
</evidence>
<dbReference type="PANTHER" id="PTHR23058">
    <property type="entry name" value="PEROXISOMAL MEMBRANE PROTEIN PEX14"/>
    <property type="match status" value="1"/>
</dbReference>
<organism evidence="14 15">
    <name type="scientific">Aspergillus avenaceus</name>
    <dbReference type="NCBI Taxonomy" id="36643"/>
    <lineage>
        <taxon>Eukaryota</taxon>
        <taxon>Fungi</taxon>
        <taxon>Dikarya</taxon>
        <taxon>Ascomycota</taxon>
        <taxon>Pezizomycotina</taxon>
        <taxon>Eurotiomycetes</taxon>
        <taxon>Eurotiomycetidae</taxon>
        <taxon>Eurotiales</taxon>
        <taxon>Aspergillaceae</taxon>
        <taxon>Aspergillus</taxon>
        <taxon>Aspergillus subgen. Circumdati</taxon>
    </lineage>
</organism>
<dbReference type="GO" id="GO:1990429">
    <property type="term" value="C:peroxisomal importomer complex"/>
    <property type="evidence" value="ECO:0007669"/>
    <property type="project" value="TreeGrafter"/>
</dbReference>
<keyword evidence="6 10" id="KW-0576">Peroxisome</keyword>
<evidence type="ECO:0000259" key="13">
    <source>
        <dbReference type="Pfam" id="PF04695"/>
    </source>
</evidence>
<protein>
    <recommendedName>
        <fullName evidence="7 10">Peroxisomal membrane protein PEX14</fullName>
    </recommendedName>
    <alternativeName>
        <fullName evidence="8 10">Peroxin-14</fullName>
    </alternativeName>
</protein>
<keyword evidence="2 10" id="KW-0813">Transport</keyword>
<dbReference type="OrthoDB" id="5549158at2759"/>
<comment type="similarity">
    <text evidence="1 10">Belongs to the peroxin-14 family.</text>
</comment>
<keyword evidence="5 10" id="KW-0472">Membrane</keyword>
<keyword evidence="15" id="KW-1185">Reference proteome</keyword>
<dbReference type="InterPro" id="IPR006785">
    <property type="entry name" value="Pex14_N"/>
</dbReference>
<comment type="subcellular location">
    <subcellularLocation>
        <location evidence="9 10">Peroxisome membrane</location>
    </subcellularLocation>
</comment>
<dbReference type="PANTHER" id="PTHR23058:SF0">
    <property type="entry name" value="PEROXISOMAL MEMBRANE PROTEIN PEX14"/>
    <property type="match status" value="1"/>
</dbReference>
<evidence type="ECO:0000256" key="9">
    <source>
        <dbReference type="ARBA" id="ARBA00046271"/>
    </source>
</evidence>
<name>A0A5N6TVY3_ASPAV</name>
<keyword evidence="3 10" id="KW-0653">Protein transport</keyword>
<accession>A0A5N6TVY3</accession>
<evidence type="ECO:0000256" key="8">
    <source>
        <dbReference type="ARBA" id="ARBA00029691"/>
    </source>
</evidence>
<proteinExistence type="inferred from homology"/>
<feature type="region of interest" description="Disordered" evidence="12">
    <location>
        <begin position="338"/>
        <end position="416"/>
    </location>
</feature>
<keyword evidence="4" id="KW-0811">Translocation</keyword>
<gene>
    <name evidence="14" type="ORF">BDV25DRAFT_129459</name>
</gene>
<reference evidence="14 15" key="1">
    <citation type="submission" date="2019-04" db="EMBL/GenBank/DDBJ databases">
        <title>Friends and foes A comparative genomics study of 23 Aspergillus species from section Flavi.</title>
        <authorList>
            <consortium name="DOE Joint Genome Institute"/>
            <person name="Kjaerbolling I."/>
            <person name="Vesth T."/>
            <person name="Frisvad J.C."/>
            <person name="Nybo J.L."/>
            <person name="Theobald S."/>
            <person name="Kildgaard S."/>
            <person name="Isbrandt T."/>
            <person name="Kuo A."/>
            <person name="Sato A."/>
            <person name="Lyhne E.K."/>
            <person name="Kogle M.E."/>
            <person name="Wiebenga A."/>
            <person name="Kun R.S."/>
            <person name="Lubbers R.J."/>
            <person name="Makela M.R."/>
            <person name="Barry K."/>
            <person name="Chovatia M."/>
            <person name="Clum A."/>
            <person name="Daum C."/>
            <person name="Haridas S."/>
            <person name="He G."/>
            <person name="LaButti K."/>
            <person name="Lipzen A."/>
            <person name="Mondo S."/>
            <person name="Riley R."/>
            <person name="Salamov A."/>
            <person name="Simmons B.A."/>
            <person name="Magnuson J.K."/>
            <person name="Henrissat B."/>
            <person name="Mortensen U.H."/>
            <person name="Larsen T.O."/>
            <person name="Devries R.P."/>
            <person name="Grigoriev I.V."/>
            <person name="Machida M."/>
            <person name="Baker S.E."/>
            <person name="Andersen M.R."/>
        </authorList>
    </citation>
    <scope>NUCLEOTIDE SEQUENCE [LARGE SCALE GENOMIC DNA]</scope>
    <source>
        <strain evidence="14 15">IBT 18842</strain>
    </source>
</reference>
<feature type="coiled-coil region" evidence="11">
    <location>
        <begin position="176"/>
        <end position="206"/>
    </location>
</feature>
<feature type="compositionally biased region" description="Basic and acidic residues" evidence="12">
    <location>
        <begin position="616"/>
        <end position="631"/>
    </location>
</feature>
<dbReference type="InterPro" id="IPR036388">
    <property type="entry name" value="WH-like_DNA-bd_sf"/>
</dbReference>
<feature type="compositionally biased region" description="Basic and acidic residues" evidence="12">
    <location>
        <begin position="571"/>
        <end position="608"/>
    </location>
</feature>
<feature type="compositionally biased region" description="Polar residues" evidence="12">
    <location>
        <begin position="280"/>
        <end position="289"/>
    </location>
</feature>
<dbReference type="Gene3D" id="1.10.10.10">
    <property type="entry name" value="Winged helix-like DNA-binding domain superfamily/Winged helix DNA-binding domain"/>
    <property type="match status" value="1"/>
</dbReference>
<dbReference type="InterPro" id="IPR025655">
    <property type="entry name" value="PEX14"/>
</dbReference>
<feature type="compositionally biased region" description="Acidic residues" evidence="12">
    <location>
        <begin position="516"/>
        <end position="530"/>
    </location>
</feature>
<sequence length="699" mass="78310">MAREELISSAVILQDPSVASSPIEKRIAFLQSKNLTKEEVDLALSRVGEDPAAASAVAVSAGYQPAAQPPAYQPPPPPVQGYGYGYPPYGQWQPPPEPPKRDWRDWFIMATTVGGVGYGLYFVAKRYITPLIAPPTPPQLEQDKENIDEQFSRAFTLIDQLSTDTAALKSAEEARTERLDTALREVENLVTDLKNASRRRDDETRRISDEVKSLKGAIPKALEGAREGNENRLKELGTELKSLKLLLGNRLGSGSATPPGAAKPSNLSTASNIPRPIEESSPTSPPLNGTATPSTESASQPASTPAPQPTQPTQPAGSVSNSPLSQFSRSASIPAWQMAAANRSKTASPSGDSTKPAGEQKRRDHTRSRSRSPTRTRTRTRQRSKERSRHHRHHRHNRHHNRHHDRHDRTREQVPESIPEPIILPYNARPLSRRDLPTHEPMFAMYLDIQKGLILEDLTETEAKGRWKSFVQKWNRGELAEGWYDPSTLVKAQDGDSGVRRGSNTREEGNGGREGYEDEDEDEDEEEEEYGPVLPKHRSGPTIPSIQDLELRNESITEDLTAARSTSHQQHRAEMRSHRSELKHLEDEVAPRAEPGTHERRMEKRREAAASNRAFAEARRGDSPEGAREDDLMGSGEGDLDAIKKAREKEQRKKNEREIRREEILRARAAERAERLQQYRAKEEETIGWLKTLARQRFG</sequence>
<feature type="compositionally biased region" description="Polar residues" evidence="12">
    <location>
        <begin position="343"/>
        <end position="353"/>
    </location>
</feature>
<keyword evidence="11" id="KW-0175">Coiled coil</keyword>
<dbReference type="GO" id="GO:0005778">
    <property type="term" value="C:peroxisomal membrane"/>
    <property type="evidence" value="ECO:0007669"/>
    <property type="project" value="UniProtKB-SubCell"/>
</dbReference>
<feature type="compositionally biased region" description="Basic and acidic residues" evidence="12">
    <location>
        <begin position="641"/>
        <end position="659"/>
    </location>
</feature>
<feature type="domain" description="Peroxisome membrane anchor protein Pex14p N-terminal" evidence="13">
    <location>
        <begin position="3"/>
        <end position="46"/>
    </location>
</feature>
<evidence type="ECO:0000256" key="5">
    <source>
        <dbReference type="ARBA" id="ARBA00023136"/>
    </source>
</evidence>
<feature type="compositionally biased region" description="Basic residues" evidence="12">
    <location>
        <begin position="363"/>
        <end position="406"/>
    </location>
</feature>
<feature type="compositionally biased region" description="Polar residues" evidence="12">
    <location>
        <begin position="317"/>
        <end position="326"/>
    </location>
</feature>
<feature type="region of interest" description="Disordered" evidence="12">
    <location>
        <begin position="488"/>
        <end position="659"/>
    </location>
</feature>
<feature type="compositionally biased region" description="Low complexity" evidence="12">
    <location>
        <begin position="290"/>
        <end position="303"/>
    </location>
</feature>
<dbReference type="FunFam" id="1.10.10.10:FF:000489">
    <property type="entry name" value="Putative peroxisomal membrane anchor protein"/>
    <property type="match status" value="1"/>
</dbReference>
<evidence type="ECO:0000256" key="10">
    <source>
        <dbReference type="RuleBase" id="RU367032"/>
    </source>
</evidence>
<evidence type="ECO:0000313" key="15">
    <source>
        <dbReference type="Proteomes" id="UP000325780"/>
    </source>
</evidence>
<evidence type="ECO:0000256" key="12">
    <source>
        <dbReference type="SAM" id="MobiDB-lite"/>
    </source>
</evidence>
<dbReference type="GO" id="GO:0016560">
    <property type="term" value="P:protein import into peroxisome matrix, docking"/>
    <property type="evidence" value="ECO:0007669"/>
    <property type="project" value="UniProtKB-UniRule"/>
</dbReference>
<evidence type="ECO:0000256" key="2">
    <source>
        <dbReference type="ARBA" id="ARBA00022448"/>
    </source>
</evidence>
<dbReference type="Proteomes" id="UP000325780">
    <property type="component" value="Unassembled WGS sequence"/>
</dbReference>
<evidence type="ECO:0000313" key="14">
    <source>
        <dbReference type="EMBL" id="KAE8150546.1"/>
    </source>
</evidence>
<dbReference type="Pfam" id="PF04695">
    <property type="entry name" value="Pex14_N"/>
    <property type="match status" value="1"/>
</dbReference>
<feature type="compositionally biased region" description="Basic and acidic residues" evidence="12">
    <location>
        <begin position="493"/>
        <end position="515"/>
    </location>
</feature>
<dbReference type="AlphaFoldDB" id="A0A5N6TVY3"/>
<feature type="region of interest" description="Disordered" evidence="12">
    <location>
        <begin position="251"/>
        <end position="326"/>
    </location>
</feature>
<dbReference type="EMBL" id="ML742091">
    <property type="protein sequence ID" value="KAE8150546.1"/>
    <property type="molecule type" value="Genomic_DNA"/>
</dbReference>
<evidence type="ECO:0000256" key="1">
    <source>
        <dbReference type="ARBA" id="ARBA00005443"/>
    </source>
</evidence>
<evidence type="ECO:0000256" key="3">
    <source>
        <dbReference type="ARBA" id="ARBA00022927"/>
    </source>
</evidence>
<evidence type="ECO:0000256" key="11">
    <source>
        <dbReference type="SAM" id="Coils"/>
    </source>
</evidence>
<comment type="function">
    <text evidence="10">Component of the PEX13-PEX14 docking complex, a translocon channel that specifically mediates the import of peroxisomal cargo proteins bound to PEX5 receptor. The PEX13-PEX14 docking complex forms a large import pore which can be opened to a diameter of about 9 nm. Mechanistically, PEX5 receptor along with cargo proteins associates with the PEX14 subunit of the PEX13-PEX14 docking complex in the cytosol, leading to the insertion of the receptor into the organelle membrane with the concomitant translocation of the cargo into the peroxisome matrix.</text>
</comment>
<dbReference type="GO" id="GO:0005102">
    <property type="term" value="F:signaling receptor binding"/>
    <property type="evidence" value="ECO:0007669"/>
    <property type="project" value="TreeGrafter"/>
</dbReference>